<dbReference type="SUPFAM" id="SSF51197">
    <property type="entry name" value="Clavaminate synthase-like"/>
    <property type="match status" value="1"/>
</dbReference>
<feature type="compositionally biased region" description="Low complexity" evidence="9">
    <location>
        <begin position="586"/>
        <end position="597"/>
    </location>
</feature>
<dbReference type="Gene3D" id="2.60.120.650">
    <property type="entry name" value="Cupin"/>
    <property type="match status" value="1"/>
</dbReference>
<evidence type="ECO:0000256" key="5">
    <source>
        <dbReference type="ARBA" id="ARBA00023004"/>
    </source>
</evidence>
<dbReference type="Proteomes" id="UP000324222">
    <property type="component" value="Unassembled WGS sequence"/>
</dbReference>
<feature type="region of interest" description="Disordered" evidence="9">
    <location>
        <begin position="290"/>
        <end position="462"/>
    </location>
</feature>
<feature type="region of interest" description="Disordered" evidence="9">
    <location>
        <begin position="483"/>
        <end position="745"/>
    </location>
</feature>
<feature type="compositionally biased region" description="Polar residues" evidence="9">
    <location>
        <begin position="205"/>
        <end position="217"/>
    </location>
</feature>
<dbReference type="InterPro" id="IPR003347">
    <property type="entry name" value="JmjC_dom"/>
</dbReference>
<keyword evidence="3" id="KW-0479">Metal-binding</keyword>
<reference evidence="11 12" key="1">
    <citation type="submission" date="2019-05" db="EMBL/GenBank/DDBJ databases">
        <title>Another draft genome of Portunus trituberculatus and its Hox gene families provides insights of decapod evolution.</title>
        <authorList>
            <person name="Jeong J.-H."/>
            <person name="Song I."/>
            <person name="Kim S."/>
            <person name="Choi T."/>
            <person name="Kim D."/>
            <person name="Ryu S."/>
            <person name="Kim W."/>
        </authorList>
    </citation>
    <scope>NUCLEOTIDE SEQUENCE [LARGE SCALE GENOMIC DNA]</scope>
    <source>
        <tissue evidence="11">Muscle</tissue>
    </source>
</reference>
<accession>A0A5B7EJ60</accession>
<dbReference type="GO" id="GO:0031490">
    <property type="term" value="F:chromatin DNA binding"/>
    <property type="evidence" value="ECO:0007669"/>
    <property type="project" value="TreeGrafter"/>
</dbReference>
<dbReference type="Pfam" id="PF02373">
    <property type="entry name" value="JmjC"/>
    <property type="match status" value="1"/>
</dbReference>
<feature type="compositionally biased region" description="Low complexity" evidence="9">
    <location>
        <begin position="500"/>
        <end position="509"/>
    </location>
</feature>
<evidence type="ECO:0000256" key="9">
    <source>
        <dbReference type="SAM" id="MobiDB-lite"/>
    </source>
</evidence>
<evidence type="ECO:0000256" key="3">
    <source>
        <dbReference type="ARBA" id="ARBA00022723"/>
    </source>
</evidence>
<dbReference type="GO" id="GO:0000118">
    <property type="term" value="C:histone deacetylase complex"/>
    <property type="evidence" value="ECO:0007669"/>
    <property type="project" value="TreeGrafter"/>
</dbReference>
<keyword evidence="4" id="KW-0560">Oxidoreductase</keyword>
<evidence type="ECO:0000313" key="11">
    <source>
        <dbReference type="EMBL" id="MPC32574.1"/>
    </source>
</evidence>
<dbReference type="CDD" id="cd02208">
    <property type="entry name" value="cupin_RmlC-like"/>
    <property type="match status" value="1"/>
</dbReference>
<feature type="compositionally biased region" description="Pro residues" evidence="9">
    <location>
        <begin position="576"/>
        <end position="585"/>
    </location>
</feature>
<dbReference type="GO" id="GO:0046872">
    <property type="term" value="F:metal ion binding"/>
    <property type="evidence" value="ECO:0007669"/>
    <property type="project" value="UniProtKB-KW"/>
</dbReference>
<comment type="catalytic activity">
    <reaction evidence="8">
        <text>N(6),N(6)-dimethyl-L-lysyl(9)-[histone H3] + 2 2-oxoglutarate + 2 O2 = L-lysyl(9)-[histone H3] + 2 formaldehyde + 2 succinate + 2 CO2</text>
        <dbReference type="Rhea" id="RHEA:60188"/>
        <dbReference type="Rhea" id="RHEA-COMP:15541"/>
        <dbReference type="Rhea" id="RHEA-COMP:15546"/>
        <dbReference type="ChEBI" id="CHEBI:15379"/>
        <dbReference type="ChEBI" id="CHEBI:16526"/>
        <dbReference type="ChEBI" id="CHEBI:16810"/>
        <dbReference type="ChEBI" id="CHEBI:16842"/>
        <dbReference type="ChEBI" id="CHEBI:29969"/>
        <dbReference type="ChEBI" id="CHEBI:30031"/>
        <dbReference type="ChEBI" id="CHEBI:61976"/>
        <dbReference type="EC" id="1.14.11.65"/>
    </reaction>
</comment>
<comment type="cofactor">
    <cofactor evidence="1">
        <name>Fe(2+)</name>
        <dbReference type="ChEBI" id="CHEBI:29033"/>
    </cofactor>
</comment>
<feature type="compositionally biased region" description="Low complexity" evidence="9">
    <location>
        <begin position="1095"/>
        <end position="1108"/>
    </location>
</feature>
<dbReference type="SMART" id="SM00558">
    <property type="entry name" value="JmjC"/>
    <property type="match status" value="1"/>
</dbReference>
<dbReference type="PANTHER" id="PTHR12549">
    <property type="entry name" value="JMJC DOMAIN-CONTAINING HISTONE DEMETHYLATION PROTEIN"/>
    <property type="match status" value="1"/>
</dbReference>
<feature type="region of interest" description="Disordered" evidence="9">
    <location>
        <begin position="1562"/>
        <end position="1586"/>
    </location>
</feature>
<evidence type="ECO:0000256" key="8">
    <source>
        <dbReference type="ARBA" id="ARBA00047648"/>
    </source>
</evidence>
<protein>
    <recommendedName>
        <fullName evidence="7">[histone H3]-dimethyl-L-lysine(9) demethylase</fullName>
        <ecNumber evidence="7">1.14.11.65</ecNumber>
    </recommendedName>
</protein>
<dbReference type="PROSITE" id="PS51184">
    <property type="entry name" value="JMJC"/>
    <property type="match status" value="1"/>
</dbReference>
<name>A0A5B7EJ60_PORTR</name>
<feature type="domain" description="JmjC" evidence="10">
    <location>
        <begin position="1318"/>
        <end position="1523"/>
    </location>
</feature>
<evidence type="ECO:0000256" key="4">
    <source>
        <dbReference type="ARBA" id="ARBA00023002"/>
    </source>
</evidence>
<dbReference type="GO" id="GO:0006357">
    <property type="term" value="P:regulation of transcription by RNA polymerase II"/>
    <property type="evidence" value="ECO:0007669"/>
    <property type="project" value="TreeGrafter"/>
</dbReference>
<gene>
    <name evidence="11" type="primary">Kdm3a</name>
    <name evidence="11" type="ORF">E2C01_025889</name>
</gene>
<dbReference type="OrthoDB" id="1667110at2759"/>
<keyword evidence="11" id="KW-0489">Methyltransferase</keyword>
<dbReference type="FunFam" id="2.60.120.650:FF:000004">
    <property type="entry name" value="Putative lysine-specific demethylase 3B"/>
    <property type="match status" value="1"/>
</dbReference>
<feature type="compositionally biased region" description="Basic and acidic residues" evidence="9">
    <location>
        <begin position="1577"/>
        <end position="1586"/>
    </location>
</feature>
<dbReference type="InterPro" id="IPR045109">
    <property type="entry name" value="LSDs-like"/>
</dbReference>
<dbReference type="GO" id="GO:0008168">
    <property type="term" value="F:methyltransferase activity"/>
    <property type="evidence" value="ECO:0007669"/>
    <property type="project" value="UniProtKB-KW"/>
</dbReference>
<evidence type="ECO:0000313" key="12">
    <source>
        <dbReference type="Proteomes" id="UP000324222"/>
    </source>
</evidence>
<dbReference type="GO" id="GO:0000785">
    <property type="term" value="C:chromatin"/>
    <property type="evidence" value="ECO:0007669"/>
    <property type="project" value="TreeGrafter"/>
</dbReference>
<sequence length="1586" mass="173721">MARVVPDGLCSVLQKVGGGWSQLSGLKERLDPLDERQMLEERQRQEEAAAVRRAQEPEKMVHESIYRLFRDTERREPPVKSRYPPPAHSSKPPQPPPDKPVAAAPLPKLAEPSFSLMGYMPNYLKEPPPPQAAKLHDRSPYSSGGGSGGSYHDHREKASVIIQPEAKYDKGPPPAMALSPKHRPPERTSPFPPSSAYKPHDPSPALSSVPHTASSAATLHRSVPGHHPPSMPHGVELAKARPPSSPHPASVPGHPDRYYTSSRQTPTTYTSSLITAGLVPNPIHVSVAAKAKVGSPPPQMYGKPGITTGTPVCRPDTRPAQPVPLTSKAPTPGPPPAHSGRPAHPHAESRPPPMPPHEQRPYDARIYPPPAPSPHHKHVVAPGPPAARLPPTTSPHLPAHPSLAPQPTQTQPLDLNTREDAASPAKRRTATPSPQDTKKARYDPSVAPPSQPPLLSRVSEPSPLYPAAATTITTVENPVALADSLPRVGSPVSRPPSRPPAVGTPTATTPQPPRTENSSPPGGRGSAEPEKSVSPGPVGGYVHKLKKAWLQRHENTAEPSAVPPSSGTSLAARVTTPPPTTPSSSPPAKASPAAAASVKMDANKPGQRKPKPPNNIPNGHSQEAAAGGREESTSSDSEGGAALGPAGMRNKRGKAKRKIKKIKRGSGSGGGGSDTNSDSDKDSDGSETAATKGGGRLASKPDVEPKKRGRKPKTKQEKEREDSGPKAKKIREDAPPGDPLQKPPVAQLKKTGESFLQDGSCYEVAPKLPKCRECRWTPHQRNKKMPNIFCRFYAFRRLRYTKNGQLAVAGFSDPIKDAFGDDLKLWLPDVDNTPSDLDVDISKFLLTHVGDQFCDLVEQEKEAMALHMGDDSVVAWKRVVQGVREMCDVCETTLFNIHWACSKCGFVVCIDCYKGRKNGTVKVWDEGGKDRDEYSWLLCASRLPHEQDKLMLTQIISGNALLDLGRKVHLGRHQWSIPQYCECPEAKRYKDQVPEDDKKKVNGVNKELLKTFKKEPKVELVNGAVKAEKVNGKEEEEMSNSPLNFFADVALSNDKRESESSDSDSDSDSDEKEGNFSTLRKLLIQPNGNTKEEPANAAAAAAAAAGARPAKESSKKRPKLDTVDEVISSVIDHSSDKDDSKDNNQVVLKHFIRKYNYGPRGRDPLPIRIMTKTESSLLYPGVAHSWLCDGKLLRLLEPLAPGNTPLFQDMWKRGQPVIVSGVGQKLNADLWTPQSFSKDYGDIKNDLINCLTGNIVPNQPMRKFWDGFENYGKRLKDEKGQPMVLKLKDWPPGDDFAEMLPSRFEDLMNVLPMGEYTRRNGRLNLAGRLPECFVRPDLGPKMYIAYGSAIHPNRASTNLHLDISDAVNVMCYVGVPKDADYQEHVKEVFKAIDEAGCDILTRRRVREKEEVPGALWHIYHARDSDKIRDLLNKVAIERGDKLEPHHDPIHDQAWYLDGPLRERLYKEYGVEGYAIIQCLGDAVFIPAGAPHQVRNLHNCVKVAEDFVSPENVSYCFHLTQEFRHLSDTHTNHEDKLQIKNIIYHAMKDSMACLLSISKEAQVKEEESDTPSPPAATTDKKVSETDS</sequence>
<evidence type="ECO:0000256" key="7">
    <source>
        <dbReference type="ARBA" id="ARBA00038951"/>
    </source>
</evidence>
<dbReference type="GO" id="GO:0140683">
    <property type="term" value="F:histone H3K9me/H3K9me2 demethylase activity"/>
    <property type="evidence" value="ECO:0007669"/>
    <property type="project" value="UniProtKB-EC"/>
</dbReference>
<feature type="compositionally biased region" description="Low complexity" evidence="9">
    <location>
        <begin position="100"/>
        <end position="113"/>
    </location>
</feature>
<keyword evidence="5" id="KW-0408">Iron</keyword>
<evidence type="ECO:0000256" key="2">
    <source>
        <dbReference type="ARBA" id="ARBA00004123"/>
    </source>
</evidence>
<evidence type="ECO:0000259" key="10">
    <source>
        <dbReference type="PROSITE" id="PS51184"/>
    </source>
</evidence>
<feature type="compositionally biased region" description="Basic residues" evidence="9">
    <location>
        <begin position="649"/>
        <end position="664"/>
    </location>
</feature>
<evidence type="ECO:0000256" key="1">
    <source>
        <dbReference type="ARBA" id="ARBA00001954"/>
    </source>
</evidence>
<comment type="subcellular location">
    <subcellularLocation>
        <location evidence="2">Nucleus</location>
    </subcellularLocation>
</comment>
<dbReference type="GO" id="GO:0032259">
    <property type="term" value="P:methylation"/>
    <property type="evidence" value="ECO:0007669"/>
    <property type="project" value="UniProtKB-KW"/>
</dbReference>
<feature type="compositionally biased region" description="Basic and acidic residues" evidence="9">
    <location>
        <begin position="1109"/>
        <end position="1121"/>
    </location>
</feature>
<feature type="compositionally biased region" description="Acidic residues" evidence="9">
    <location>
        <begin position="1060"/>
        <end position="1071"/>
    </location>
</feature>
<feature type="compositionally biased region" description="Polar residues" evidence="9">
    <location>
        <begin position="405"/>
        <end position="414"/>
    </location>
</feature>
<feature type="region of interest" description="Disordered" evidence="9">
    <location>
        <begin position="40"/>
        <end position="267"/>
    </location>
</feature>
<keyword evidence="6" id="KW-0539">Nucleus</keyword>
<dbReference type="EC" id="1.14.11.65" evidence="7"/>
<dbReference type="EMBL" id="VSRR010002654">
    <property type="protein sequence ID" value="MPC32574.1"/>
    <property type="molecule type" value="Genomic_DNA"/>
</dbReference>
<dbReference type="GO" id="GO:0003712">
    <property type="term" value="F:transcription coregulator activity"/>
    <property type="evidence" value="ECO:0007669"/>
    <property type="project" value="TreeGrafter"/>
</dbReference>
<keyword evidence="12" id="KW-1185">Reference proteome</keyword>
<comment type="caution">
    <text evidence="11">The sequence shown here is derived from an EMBL/GenBank/DDBJ whole genome shotgun (WGS) entry which is preliminary data.</text>
</comment>
<feature type="compositionally biased region" description="Basic and acidic residues" evidence="9">
    <location>
        <begin position="714"/>
        <end position="734"/>
    </location>
</feature>
<proteinExistence type="predicted"/>
<evidence type="ECO:0000256" key="6">
    <source>
        <dbReference type="ARBA" id="ARBA00023242"/>
    </source>
</evidence>
<keyword evidence="11" id="KW-0808">Transferase</keyword>
<feature type="compositionally biased region" description="Pro residues" evidence="9">
    <location>
        <begin position="83"/>
        <end position="99"/>
    </location>
</feature>
<feature type="region of interest" description="Disordered" evidence="9">
    <location>
        <begin position="1053"/>
        <end position="1121"/>
    </location>
</feature>
<feature type="compositionally biased region" description="Basic and acidic residues" evidence="9">
    <location>
        <begin position="40"/>
        <end position="79"/>
    </location>
</feature>
<dbReference type="PANTHER" id="PTHR12549:SF38">
    <property type="entry name" value="JMJC DOMAIN-CONTAINING HISTONE DEMETHYLASE 2, ISOFORM A"/>
    <property type="match status" value="1"/>
</dbReference>
<organism evidence="11 12">
    <name type="scientific">Portunus trituberculatus</name>
    <name type="common">Swimming crab</name>
    <name type="synonym">Neptunus trituberculatus</name>
    <dbReference type="NCBI Taxonomy" id="210409"/>
    <lineage>
        <taxon>Eukaryota</taxon>
        <taxon>Metazoa</taxon>
        <taxon>Ecdysozoa</taxon>
        <taxon>Arthropoda</taxon>
        <taxon>Crustacea</taxon>
        <taxon>Multicrustacea</taxon>
        <taxon>Malacostraca</taxon>
        <taxon>Eumalacostraca</taxon>
        <taxon>Eucarida</taxon>
        <taxon>Decapoda</taxon>
        <taxon>Pleocyemata</taxon>
        <taxon>Brachyura</taxon>
        <taxon>Eubrachyura</taxon>
        <taxon>Portunoidea</taxon>
        <taxon>Portunidae</taxon>
        <taxon>Portuninae</taxon>
        <taxon>Portunus</taxon>
    </lineage>
</organism>